<organism evidence="3 4">
    <name type="scientific">Fusarium equiseti</name>
    <name type="common">Fusarium scirpi</name>
    <dbReference type="NCBI Taxonomy" id="61235"/>
    <lineage>
        <taxon>Eukaryota</taxon>
        <taxon>Fungi</taxon>
        <taxon>Dikarya</taxon>
        <taxon>Ascomycota</taxon>
        <taxon>Pezizomycotina</taxon>
        <taxon>Sordariomycetes</taxon>
        <taxon>Hypocreomycetidae</taxon>
        <taxon>Hypocreales</taxon>
        <taxon>Nectriaceae</taxon>
        <taxon>Fusarium</taxon>
        <taxon>Fusarium incarnatum-equiseti species complex</taxon>
    </lineage>
</organism>
<dbReference type="PANTHER" id="PTHR24148:SF64">
    <property type="entry name" value="HETEROKARYON INCOMPATIBILITY DOMAIN-CONTAINING PROTEIN"/>
    <property type="match status" value="1"/>
</dbReference>
<sequence>MYPNNDRNPLSDTNGRDRVFESVFLEGTESHSNVLFLGSGIAAPTNRLVNTTMATGSPECIGDLIICITSCATSSHINRLMARKSSGGVASTSFVPTLNINQPTAQDPHTGGEMNHVNLVSDDLAPKHHANNPVTQRNSSFRISTSPVEATATSQKRQTPDALRALEDRARRDMCCDHFLSRPWNGQSYGTAPNTVARQPVNIPTNTSILGCFSDPLRCMFNRSQIYMPLPSPSHIRVLAIQPGANDDTLVASFEVLDLDTANIPFEAISYQWSEGGGQKAPIYLQGETVSINAYLRSILLHLRLERHARILWADAICINQADHTERLQQVTIMQRIYSGAVRVIGFVGKDYVHAGKCFDAIKMLTAAWFDIQKSSIEDTGAYFTAGNVHRGVINEADMGKIVTIFQSGYWKRLWVVQELVSSRNAVIQWGDAEISWTLLGLATTLIRNNQSLMAMFTRVEASQKSMGPFQGSPGARPGLMNAYLMYRMPSAEFRGDSMSFLDLVRLTRRFDVSERLDRIYAILGLPSQHTGPGRKSIPPDYRLLPEGLYSRVFYWVFHTHKNPLEILSAVRHTTLFYPDYPTWIPQWHVKPIRSIGGSHRADMKFDASAGWNPKPSAKLVWKNNERHLILQGFILGSITSSHRALPQVNYNDPEGQHQQLKAHNVQLDHWLYQNVSSHSDVKQLPLVLTAGQDWYGNILRDQAAVLRHTESYQNWKRNIFKNIVLHDEDAVRYRQAMGNVCDERQLFTATGRLLGLGPKLLRKGDVVCVVAGGQVPYVLRPLSDDTFYFVGECYVAGYMFGKAVEDWRSQTQASFTLQQFILK</sequence>
<reference evidence="3" key="1">
    <citation type="submission" date="2021-05" db="EMBL/GenBank/DDBJ databases">
        <authorList>
            <person name="Khan N."/>
        </authorList>
    </citation>
    <scope>NUCLEOTIDE SEQUENCE</scope>
</reference>
<feature type="compositionally biased region" description="Polar residues" evidence="1">
    <location>
        <begin position="132"/>
        <end position="157"/>
    </location>
</feature>
<dbReference type="AlphaFoldDB" id="A0A8J2J115"/>
<gene>
    <name evidence="3" type="ORF">FEQUK3_LOCUS10093</name>
</gene>
<protein>
    <recommendedName>
        <fullName evidence="2">Heterokaryon incompatibility domain-containing protein</fullName>
    </recommendedName>
</protein>
<accession>A0A8J2J115</accession>
<comment type="caution">
    <text evidence="3">The sequence shown here is derived from an EMBL/GenBank/DDBJ whole genome shotgun (WGS) entry which is preliminary data.</text>
</comment>
<dbReference type="Pfam" id="PF26639">
    <property type="entry name" value="Het-6_barrel"/>
    <property type="match status" value="1"/>
</dbReference>
<feature type="region of interest" description="Disordered" evidence="1">
    <location>
        <begin position="124"/>
        <end position="160"/>
    </location>
</feature>
<dbReference type="Proteomes" id="UP000693738">
    <property type="component" value="Unassembled WGS sequence"/>
</dbReference>
<evidence type="ECO:0000256" key="1">
    <source>
        <dbReference type="SAM" id="MobiDB-lite"/>
    </source>
</evidence>
<dbReference type="Pfam" id="PF06985">
    <property type="entry name" value="HET"/>
    <property type="match status" value="1"/>
</dbReference>
<dbReference type="PANTHER" id="PTHR24148">
    <property type="entry name" value="ANKYRIN REPEAT DOMAIN-CONTAINING PROTEIN 39 HOMOLOG-RELATED"/>
    <property type="match status" value="1"/>
</dbReference>
<evidence type="ECO:0000313" key="3">
    <source>
        <dbReference type="EMBL" id="CAG7564392.1"/>
    </source>
</evidence>
<evidence type="ECO:0000313" key="4">
    <source>
        <dbReference type="Proteomes" id="UP000693738"/>
    </source>
</evidence>
<evidence type="ECO:0000259" key="2">
    <source>
        <dbReference type="Pfam" id="PF06985"/>
    </source>
</evidence>
<feature type="domain" description="Heterokaryon incompatibility" evidence="2">
    <location>
        <begin position="266"/>
        <end position="419"/>
    </location>
</feature>
<name>A0A8J2J115_FUSEQ</name>
<dbReference type="InterPro" id="IPR010730">
    <property type="entry name" value="HET"/>
</dbReference>
<proteinExistence type="predicted"/>
<dbReference type="EMBL" id="CAJSTJ010000165">
    <property type="protein sequence ID" value="CAG7564392.1"/>
    <property type="molecule type" value="Genomic_DNA"/>
</dbReference>
<dbReference type="InterPro" id="IPR052895">
    <property type="entry name" value="HetReg/Transcr_Mod"/>
</dbReference>